<dbReference type="EMBL" id="QYUR01000002">
    <property type="protein sequence ID" value="RJG13081.1"/>
    <property type="molecule type" value="Genomic_DNA"/>
</dbReference>
<dbReference type="OrthoDB" id="8587625at2"/>
<reference evidence="3 4" key="1">
    <citation type="submission" date="2018-09" db="EMBL/GenBank/DDBJ databases">
        <authorList>
            <person name="Zhu H."/>
        </authorList>
    </citation>
    <scope>NUCLEOTIDE SEQUENCE [LARGE SCALE GENOMIC DNA]</scope>
    <source>
        <strain evidence="3 4">K1S02-6</strain>
    </source>
</reference>
<name>A0A418XKX2_9PSED</name>
<evidence type="ECO:0000259" key="2">
    <source>
        <dbReference type="Pfam" id="PF00497"/>
    </source>
</evidence>
<sequence>MRQFLRLTLALLALGAVDNVLAAQGPDCSRAMTLALHDHGLLYSAETDAGIDKDFAAELIKRSGCKVTVTLLPRARIWQLIESGALDFSLSGISNEAREKFAGFAWYFSNKYYLLVRKDAQVQQLADFENNPALQLGIIRSFRYSPNANHLVDRLSAERRVSYASRLEPLYEVLEMNRIQGMIIEPFDYSQVESGAIRQLTRIIDTGDAPTPHGLIMSKKSIPEAEQAKWRALVETMRADGTVLRIFEKYFPAELARTMVDF</sequence>
<dbReference type="SUPFAM" id="SSF53850">
    <property type="entry name" value="Periplasmic binding protein-like II"/>
    <property type="match status" value="1"/>
</dbReference>
<gene>
    <name evidence="3" type="ORF">D3879_07365</name>
</gene>
<keyword evidence="1" id="KW-0732">Signal</keyword>
<dbReference type="Pfam" id="PF00497">
    <property type="entry name" value="SBP_bac_3"/>
    <property type="match status" value="1"/>
</dbReference>
<dbReference type="InterPro" id="IPR001638">
    <property type="entry name" value="Solute-binding_3/MltF_N"/>
</dbReference>
<feature type="signal peptide" evidence="1">
    <location>
        <begin position="1"/>
        <end position="22"/>
    </location>
</feature>
<feature type="domain" description="Solute-binding protein family 3/N-terminal" evidence="2">
    <location>
        <begin position="49"/>
        <end position="252"/>
    </location>
</feature>
<proteinExistence type="predicted"/>
<keyword evidence="4" id="KW-1185">Reference proteome</keyword>
<feature type="chain" id="PRO_5019249049" evidence="1">
    <location>
        <begin position="23"/>
        <end position="262"/>
    </location>
</feature>
<dbReference type="AlphaFoldDB" id="A0A418XKX2"/>
<protein>
    <submittedName>
        <fullName evidence="3">ABC transporter substrate-binding protein</fullName>
    </submittedName>
</protein>
<evidence type="ECO:0000313" key="4">
    <source>
        <dbReference type="Proteomes" id="UP000284021"/>
    </source>
</evidence>
<comment type="caution">
    <text evidence="3">The sequence shown here is derived from an EMBL/GenBank/DDBJ whole genome shotgun (WGS) entry which is preliminary data.</text>
</comment>
<organism evidence="3 4">
    <name type="scientific">Pseudomonas cavernicola</name>
    <dbReference type="NCBI Taxonomy" id="2320866"/>
    <lineage>
        <taxon>Bacteria</taxon>
        <taxon>Pseudomonadati</taxon>
        <taxon>Pseudomonadota</taxon>
        <taxon>Gammaproteobacteria</taxon>
        <taxon>Pseudomonadales</taxon>
        <taxon>Pseudomonadaceae</taxon>
        <taxon>Pseudomonas</taxon>
    </lineage>
</organism>
<dbReference type="Gene3D" id="3.40.190.10">
    <property type="entry name" value="Periplasmic binding protein-like II"/>
    <property type="match status" value="2"/>
</dbReference>
<evidence type="ECO:0000256" key="1">
    <source>
        <dbReference type="SAM" id="SignalP"/>
    </source>
</evidence>
<evidence type="ECO:0000313" key="3">
    <source>
        <dbReference type="EMBL" id="RJG13081.1"/>
    </source>
</evidence>
<dbReference type="Proteomes" id="UP000284021">
    <property type="component" value="Unassembled WGS sequence"/>
</dbReference>
<accession>A0A418XKX2</accession>